<sequence length="68" mass="7526">MHKDPSNPNPHMTISMKELAELNGTSVEEATQSMTKLVEVGLFAITDCHPDDWTIWATFIPTVPVDVS</sequence>
<evidence type="ECO:0008006" key="3">
    <source>
        <dbReference type="Google" id="ProtNLM"/>
    </source>
</evidence>
<proteinExistence type="predicted"/>
<protein>
    <recommendedName>
        <fullName evidence="3">MarR family transcriptional regulator</fullName>
    </recommendedName>
</protein>
<comment type="caution">
    <text evidence="1">The sequence shown here is derived from an EMBL/GenBank/DDBJ whole genome shotgun (WGS) entry which is preliminary data.</text>
</comment>
<accession>A0ABU4THX1</accession>
<dbReference type="Proteomes" id="UP001271792">
    <property type="component" value="Unassembled WGS sequence"/>
</dbReference>
<reference evidence="1 2" key="1">
    <citation type="submission" date="2023-11" db="EMBL/GenBank/DDBJ databases">
        <title>Lentzea sokolovensis, sp. nov., Lentzea kristufkii, sp. nov., and Lentzea miocenensis, sp. nov., rare actinobacteria from Sokolov Coal Basin, Miocene lacustrine sediment, Czech Republic.</title>
        <authorList>
            <person name="Lara A."/>
            <person name="Kotroba L."/>
            <person name="Nouioui I."/>
            <person name="Neumann-Schaal M."/>
            <person name="Mast Y."/>
            <person name="Chronakova A."/>
        </authorList>
    </citation>
    <scope>NUCLEOTIDE SEQUENCE [LARGE SCALE GENOMIC DNA]</scope>
    <source>
        <strain evidence="1 2">BCCO 10_0798</strain>
    </source>
</reference>
<gene>
    <name evidence="1" type="ORF">SK571_00550</name>
</gene>
<dbReference type="RefSeq" id="WP_319982039.1">
    <property type="nucleotide sequence ID" value="NZ_JAXAVV010000001.1"/>
</dbReference>
<name>A0ABU4THX1_9PSEU</name>
<organism evidence="1 2">
    <name type="scientific">Lentzea kristufekii</name>
    <dbReference type="NCBI Taxonomy" id="3095430"/>
    <lineage>
        <taxon>Bacteria</taxon>
        <taxon>Bacillati</taxon>
        <taxon>Actinomycetota</taxon>
        <taxon>Actinomycetes</taxon>
        <taxon>Pseudonocardiales</taxon>
        <taxon>Pseudonocardiaceae</taxon>
        <taxon>Lentzea</taxon>
    </lineage>
</organism>
<keyword evidence="2" id="KW-1185">Reference proteome</keyword>
<evidence type="ECO:0000313" key="1">
    <source>
        <dbReference type="EMBL" id="MDX8047856.1"/>
    </source>
</evidence>
<dbReference type="EMBL" id="JAXAVV010000001">
    <property type="protein sequence ID" value="MDX8047856.1"/>
    <property type="molecule type" value="Genomic_DNA"/>
</dbReference>
<evidence type="ECO:0000313" key="2">
    <source>
        <dbReference type="Proteomes" id="UP001271792"/>
    </source>
</evidence>